<dbReference type="SUPFAM" id="SSF47384">
    <property type="entry name" value="Homodimeric domain of signal transducing histidine kinase"/>
    <property type="match status" value="1"/>
</dbReference>
<dbReference type="InterPro" id="IPR036097">
    <property type="entry name" value="HisK_dim/P_sf"/>
</dbReference>
<dbReference type="SUPFAM" id="SSF55874">
    <property type="entry name" value="ATPase domain of HSP90 chaperone/DNA topoisomerase II/histidine kinase"/>
    <property type="match status" value="1"/>
</dbReference>
<dbReference type="GO" id="GO:0000155">
    <property type="term" value="F:phosphorelay sensor kinase activity"/>
    <property type="evidence" value="ECO:0007669"/>
    <property type="project" value="InterPro"/>
</dbReference>
<dbReference type="Gene3D" id="1.10.287.130">
    <property type="match status" value="1"/>
</dbReference>
<evidence type="ECO:0000256" key="3">
    <source>
        <dbReference type="ARBA" id="ARBA00022553"/>
    </source>
</evidence>
<dbReference type="AlphaFoldDB" id="A0A3N3DTP7"/>
<evidence type="ECO:0000256" key="6">
    <source>
        <dbReference type="SAM" id="Phobius"/>
    </source>
</evidence>
<proteinExistence type="predicted"/>
<dbReference type="InterPro" id="IPR005467">
    <property type="entry name" value="His_kinase_dom"/>
</dbReference>
<sequence>MKIRESLRVYIASVGISLGLLVAIGSGIYSSYNLYVGVDLVTRSLMLIKAETEDPVKGHPVIVPPFTIAADWHDLPSSFQRIYSRDELVANQLVKRVETVDADRGREYTYFLLKCQTENGNKYVALKLNEAAFDEYTDSIDINVMPHQGDIAAFVVCVLFLCLIAVYRIVKKITTPVEELKEWAVNLREKNDFSQVPDFKFSELNVTARVISSSLNTVKKTLDSEKDFIRYASHELRTPIAVMRSSSELLEKMIISDRPKERILKNLRHIHNNSVAMSNLCESLLWLQRDHNLEHQRESVFLGTLVEQVINEQRYLLDGKQVTVEVCVDDSESTHFSEMCKIVITNLVRNAFQHTSNGQVKVLQTGSCIEVSNFEHLDDFQSDSSGFGLGVMLVKKICTKYHWKYQETIEANGREVTVTFG</sequence>
<dbReference type="Pfam" id="PF00512">
    <property type="entry name" value="HisKA"/>
    <property type="match status" value="1"/>
</dbReference>
<dbReference type="PANTHER" id="PTHR45436">
    <property type="entry name" value="SENSOR HISTIDINE KINASE YKOH"/>
    <property type="match status" value="1"/>
</dbReference>
<dbReference type="PROSITE" id="PS50109">
    <property type="entry name" value="HIS_KIN"/>
    <property type="match status" value="1"/>
</dbReference>
<reference evidence="8 9" key="1">
    <citation type="submission" date="2018-11" db="EMBL/GenBank/DDBJ databases">
        <title>Vibrio ponticus strain CAIM 1751 pathogenic for the snapper Lutjanus guttatus.</title>
        <authorList>
            <person name="Soto-Rodriguez S."/>
            <person name="Lozano-Olvera R."/>
            <person name="Gomez-Gil B."/>
        </authorList>
    </citation>
    <scope>NUCLEOTIDE SEQUENCE [LARGE SCALE GENOMIC DNA]</scope>
    <source>
        <strain evidence="8 9">CAIM 1751</strain>
    </source>
</reference>
<keyword evidence="6" id="KW-1133">Transmembrane helix</keyword>
<feature type="transmembrane region" description="Helical" evidence="6">
    <location>
        <begin position="7"/>
        <end position="29"/>
    </location>
</feature>
<comment type="caution">
    <text evidence="8">The sequence shown here is derived from an EMBL/GenBank/DDBJ whole genome shotgun (WGS) entry which is preliminary data.</text>
</comment>
<comment type="catalytic activity">
    <reaction evidence="1">
        <text>ATP + protein L-histidine = ADP + protein N-phospho-L-histidine.</text>
        <dbReference type="EC" id="2.7.13.3"/>
    </reaction>
</comment>
<keyword evidence="6" id="KW-0472">Membrane</keyword>
<dbReference type="Gene3D" id="3.30.565.10">
    <property type="entry name" value="Histidine kinase-like ATPase, C-terminal domain"/>
    <property type="match status" value="1"/>
</dbReference>
<dbReference type="InterPro" id="IPR050428">
    <property type="entry name" value="TCS_sensor_his_kinase"/>
</dbReference>
<dbReference type="InterPro" id="IPR036890">
    <property type="entry name" value="HATPase_C_sf"/>
</dbReference>
<evidence type="ECO:0000256" key="4">
    <source>
        <dbReference type="ARBA" id="ARBA00022679"/>
    </source>
</evidence>
<dbReference type="InterPro" id="IPR003661">
    <property type="entry name" value="HisK_dim/P_dom"/>
</dbReference>
<dbReference type="CDD" id="cd00082">
    <property type="entry name" value="HisKA"/>
    <property type="match status" value="1"/>
</dbReference>
<evidence type="ECO:0000256" key="1">
    <source>
        <dbReference type="ARBA" id="ARBA00000085"/>
    </source>
</evidence>
<gene>
    <name evidence="8" type="ORF">EGH82_21155</name>
</gene>
<accession>A0A3N3DTP7</accession>
<evidence type="ECO:0000313" key="8">
    <source>
        <dbReference type="EMBL" id="ROV57845.1"/>
    </source>
</evidence>
<evidence type="ECO:0000256" key="2">
    <source>
        <dbReference type="ARBA" id="ARBA00012438"/>
    </source>
</evidence>
<dbReference type="EMBL" id="RKIK01000110">
    <property type="protein sequence ID" value="ROV57845.1"/>
    <property type="molecule type" value="Genomic_DNA"/>
</dbReference>
<dbReference type="RefSeq" id="WP_123783570.1">
    <property type="nucleotide sequence ID" value="NZ_RKIK01000110.1"/>
</dbReference>
<keyword evidence="6" id="KW-0812">Transmembrane</keyword>
<feature type="transmembrane region" description="Helical" evidence="6">
    <location>
        <begin position="151"/>
        <end position="170"/>
    </location>
</feature>
<dbReference type="GO" id="GO:0005886">
    <property type="term" value="C:plasma membrane"/>
    <property type="evidence" value="ECO:0007669"/>
    <property type="project" value="TreeGrafter"/>
</dbReference>
<dbReference type="SMART" id="SM00388">
    <property type="entry name" value="HisKA"/>
    <property type="match status" value="1"/>
</dbReference>
<dbReference type="Proteomes" id="UP000278792">
    <property type="component" value="Unassembled WGS sequence"/>
</dbReference>
<name>A0A3N3DTP7_9VIBR</name>
<keyword evidence="5 8" id="KW-0418">Kinase</keyword>
<keyword evidence="3" id="KW-0597">Phosphoprotein</keyword>
<dbReference type="EC" id="2.7.13.3" evidence="2"/>
<protein>
    <recommendedName>
        <fullName evidence="2">histidine kinase</fullName>
        <ecNumber evidence="2">2.7.13.3</ecNumber>
    </recommendedName>
</protein>
<evidence type="ECO:0000313" key="9">
    <source>
        <dbReference type="Proteomes" id="UP000278792"/>
    </source>
</evidence>
<evidence type="ECO:0000259" key="7">
    <source>
        <dbReference type="PROSITE" id="PS50109"/>
    </source>
</evidence>
<feature type="domain" description="Histidine kinase" evidence="7">
    <location>
        <begin position="231"/>
        <end position="421"/>
    </location>
</feature>
<keyword evidence="4" id="KW-0808">Transferase</keyword>
<evidence type="ECO:0000256" key="5">
    <source>
        <dbReference type="ARBA" id="ARBA00022777"/>
    </source>
</evidence>
<dbReference type="PANTHER" id="PTHR45436:SF5">
    <property type="entry name" value="SENSOR HISTIDINE KINASE TRCS"/>
    <property type="match status" value="1"/>
</dbReference>
<organism evidence="8 9">
    <name type="scientific">Vibrio ponticus</name>
    <dbReference type="NCBI Taxonomy" id="265668"/>
    <lineage>
        <taxon>Bacteria</taxon>
        <taxon>Pseudomonadati</taxon>
        <taxon>Pseudomonadota</taxon>
        <taxon>Gammaproteobacteria</taxon>
        <taxon>Vibrionales</taxon>
        <taxon>Vibrionaceae</taxon>
        <taxon>Vibrio</taxon>
    </lineage>
</organism>